<name>A0A418IEC2_9STAP</name>
<protein>
    <submittedName>
        <fullName evidence="1">Uncharacterized protein</fullName>
    </submittedName>
</protein>
<evidence type="ECO:0000313" key="2">
    <source>
        <dbReference type="Proteomes" id="UP000286317"/>
    </source>
</evidence>
<sequence length="62" mass="6978">MSFSSGVPLFFLGNERLLHFFALAKLGVLTHELMLRCSSLFSVTRLLHFFALAKLGVLTHEL</sequence>
<proteinExistence type="predicted"/>
<dbReference type="EMBL" id="QXUF01000066">
    <property type="protein sequence ID" value="RIM99630.1"/>
    <property type="molecule type" value="Genomic_DNA"/>
</dbReference>
<reference evidence="1 2" key="1">
    <citation type="journal article" date="2016" name="Front. Microbiol.">
        <title>Comprehensive Phylogenetic Analysis of Bovine Non-aureus Staphylococci Species Based on Whole-Genome Sequencing.</title>
        <authorList>
            <person name="Naushad S."/>
            <person name="Barkema H.W."/>
            <person name="Luby C."/>
            <person name="Condas L.A."/>
            <person name="Nobrega D.B."/>
            <person name="Carson D.A."/>
            <person name="De Buck J."/>
        </authorList>
    </citation>
    <scope>NUCLEOTIDE SEQUENCE [LARGE SCALE GENOMIC DNA]</scope>
    <source>
        <strain evidence="1 2">SNUC 4554</strain>
    </source>
</reference>
<gene>
    <name evidence="1" type="ORF">BU112_09545</name>
</gene>
<comment type="caution">
    <text evidence="1">The sequence shown here is derived from an EMBL/GenBank/DDBJ whole genome shotgun (WGS) entry which is preliminary data.</text>
</comment>
<evidence type="ECO:0000313" key="1">
    <source>
        <dbReference type="EMBL" id="RIM99630.1"/>
    </source>
</evidence>
<accession>A0A418IEC2</accession>
<organism evidence="1 2">
    <name type="scientific">Staphylococcus shinii</name>
    <dbReference type="NCBI Taxonomy" id="2912228"/>
    <lineage>
        <taxon>Bacteria</taxon>
        <taxon>Bacillati</taxon>
        <taxon>Bacillota</taxon>
        <taxon>Bacilli</taxon>
        <taxon>Bacillales</taxon>
        <taxon>Staphylococcaceae</taxon>
        <taxon>Staphylococcus</taxon>
    </lineage>
</organism>
<keyword evidence="2" id="KW-1185">Reference proteome</keyword>
<dbReference type="Proteomes" id="UP000286317">
    <property type="component" value="Unassembled WGS sequence"/>
</dbReference>
<dbReference type="AlphaFoldDB" id="A0A418IEC2"/>